<dbReference type="SUPFAM" id="SSF56784">
    <property type="entry name" value="HAD-like"/>
    <property type="match status" value="1"/>
</dbReference>
<evidence type="ECO:0000313" key="2">
    <source>
        <dbReference type="Proteomes" id="UP001190700"/>
    </source>
</evidence>
<dbReference type="InterPro" id="IPR036412">
    <property type="entry name" value="HAD-like_sf"/>
</dbReference>
<evidence type="ECO:0000313" key="1">
    <source>
        <dbReference type="EMBL" id="KAK3242231.1"/>
    </source>
</evidence>
<sequence>MEYEATGSLREMPRVFAGVADDVNLHNPLERMNRLSCGWLGAIFEWEGVIVADQSALHRQAWLQLAEEEDKSAPLAFMLRRAEGMKNEQVLSEVFCWTRNPMEMRRLARRKEDIFLEMQGGEVCAESLAGLEVFLKNLKRNGVPCAIGCSASANIVETTLPKLNLDEYFEAIITADDVYRGRPDPEAYLFASQQIGRVPQRCVVIGNANSCIEAAHDAGMKCIAVGTKHPMYELSAADLVVRQLNELSLINVKQLFSIEDWEQAQLEPQLEMETEAVLPSTEVATLDQDFFY</sequence>
<dbReference type="PRINTS" id="PR00413">
    <property type="entry name" value="HADHALOGNASE"/>
</dbReference>
<dbReference type="InterPro" id="IPR041492">
    <property type="entry name" value="HAD_2"/>
</dbReference>
<comment type="caution">
    <text evidence="1">The sequence shown here is derived from an EMBL/GenBank/DDBJ whole genome shotgun (WGS) entry which is preliminary data.</text>
</comment>
<dbReference type="Gene3D" id="3.40.50.1000">
    <property type="entry name" value="HAD superfamily/HAD-like"/>
    <property type="match status" value="1"/>
</dbReference>
<organism evidence="1 2">
    <name type="scientific">Cymbomonas tetramitiformis</name>
    <dbReference type="NCBI Taxonomy" id="36881"/>
    <lineage>
        <taxon>Eukaryota</taxon>
        <taxon>Viridiplantae</taxon>
        <taxon>Chlorophyta</taxon>
        <taxon>Pyramimonadophyceae</taxon>
        <taxon>Pyramimonadales</taxon>
        <taxon>Pyramimonadaceae</taxon>
        <taxon>Cymbomonas</taxon>
    </lineage>
</organism>
<gene>
    <name evidence="1" type="ORF">CYMTET_48064</name>
</gene>
<dbReference type="NCBIfam" id="TIGR01509">
    <property type="entry name" value="HAD-SF-IA-v3"/>
    <property type="match status" value="1"/>
</dbReference>
<dbReference type="CDD" id="cd07505">
    <property type="entry name" value="HAD_BPGM-like"/>
    <property type="match status" value="1"/>
</dbReference>
<protein>
    <submittedName>
        <fullName evidence="1">Uncharacterized protein</fullName>
    </submittedName>
</protein>
<name>A0AAE0BSZ5_9CHLO</name>
<dbReference type="InterPro" id="IPR023214">
    <property type="entry name" value="HAD_sf"/>
</dbReference>
<dbReference type="EMBL" id="LGRX02033210">
    <property type="protein sequence ID" value="KAK3242231.1"/>
    <property type="molecule type" value="Genomic_DNA"/>
</dbReference>
<dbReference type="AlphaFoldDB" id="A0AAE0BSZ5"/>
<dbReference type="PANTHER" id="PTHR47108">
    <property type="entry name" value="5-AMINO-6-(5-PHOSPHO-D-RIBITYLAMINO)URACIL PHOSPHATASE, CHLOROPLASTIC"/>
    <property type="match status" value="1"/>
</dbReference>
<dbReference type="Proteomes" id="UP001190700">
    <property type="component" value="Unassembled WGS sequence"/>
</dbReference>
<proteinExistence type="predicted"/>
<dbReference type="PANTHER" id="PTHR47108:SF1">
    <property type="entry name" value="5-AMINO-6-(5-PHOSPHO-D-RIBITYLAMINO)URACIL PHOSPHATASE, CHLOROPLASTIC"/>
    <property type="match status" value="1"/>
</dbReference>
<keyword evidence="2" id="KW-1185">Reference proteome</keyword>
<dbReference type="Gene3D" id="1.10.150.240">
    <property type="entry name" value="Putative phosphatase, domain 2"/>
    <property type="match status" value="1"/>
</dbReference>
<reference evidence="1 2" key="1">
    <citation type="journal article" date="2015" name="Genome Biol. Evol.">
        <title>Comparative Genomics of a Bacterivorous Green Alga Reveals Evolutionary Causalities and Consequences of Phago-Mixotrophic Mode of Nutrition.</title>
        <authorList>
            <person name="Burns J.A."/>
            <person name="Paasch A."/>
            <person name="Narechania A."/>
            <person name="Kim E."/>
        </authorList>
    </citation>
    <scope>NUCLEOTIDE SEQUENCE [LARGE SCALE GENOMIC DNA]</scope>
    <source>
        <strain evidence="1 2">PLY_AMNH</strain>
    </source>
</reference>
<dbReference type="Pfam" id="PF13419">
    <property type="entry name" value="HAD_2"/>
    <property type="match status" value="1"/>
</dbReference>
<dbReference type="InterPro" id="IPR006439">
    <property type="entry name" value="HAD-SF_hydro_IA"/>
</dbReference>
<accession>A0AAE0BSZ5</accession>
<dbReference type="InterPro" id="IPR023198">
    <property type="entry name" value="PGP-like_dom2"/>
</dbReference>